<dbReference type="InterPro" id="IPR003959">
    <property type="entry name" value="ATPase_AAA_core"/>
</dbReference>
<dbReference type="InterPro" id="IPR003593">
    <property type="entry name" value="AAA+_ATPase"/>
</dbReference>
<keyword evidence="3" id="KW-0067">ATP-binding</keyword>
<dbReference type="Proteomes" id="UP000184608">
    <property type="component" value="Unassembled WGS sequence"/>
</dbReference>
<evidence type="ECO:0000259" key="4">
    <source>
        <dbReference type="SMART" id="SM00382"/>
    </source>
</evidence>
<keyword evidence="2" id="KW-0547">Nucleotide-binding</keyword>
<dbReference type="CDD" id="cd19481">
    <property type="entry name" value="RecA-like_protease"/>
    <property type="match status" value="1"/>
</dbReference>
<dbReference type="AlphaFoldDB" id="A0A1M5Z6W6"/>
<dbReference type="Pfam" id="PF00004">
    <property type="entry name" value="AAA"/>
    <property type="match status" value="1"/>
</dbReference>
<gene>
    <name evidence="5" type="primary">ftsH_3</name>
    <name evidence="5" type="ORF">VA7868_02354</name>
</gene>
<dbReference type="GO" id="GO:0006508">
    <property type="term" value="P:proteolysis"/>
    <property type="evidence" value="ECO:0007669"/>
    <property type="project" value="UniProtKB-KW"/>
</dbReference>
<dbReference type="EMBL" id="FQXZ01000023">
    <property type="protein sequence ID" value="SHI19838.1"/>
    <property type="molecule type" value="Genomic_DNA"/>
</dbReference>
<reference evidence="5 6" key="1">
    <citation type="submission" date="2016-11" db="EMBL/GenBank/DDBJ databases">
        <authorList>
            <person name="Jaros S."/>
            <person name="Januszkiewicz K."/>
            <person name="Wedrychowicz H."/>
        </authorList>
    </citation>
    <scope>NUCLEOTIDE SEQUENCE [LARGE SCALE GENOMIC DNA]</scope>
    <source>
        <strain evidence="5 6">CECT 7868</strain>
    </source>
</reference>
<keyword evidence="5" id="KW-0645">Protease</keyword>
<keyword evidence="5" id="KW-0378">Hydrolase</keyword>
<dbReference type="EC" id="3.4.24.-" evidence="5"/>
<dbReference type="GO" id="GO:0016887">
    <property type="term" value="F:ATP hydrolysis activity"/>
    <property type="evidence" value="ECO:0007669"/>
    <property type="project" value="InterPro"/>
</dbReference>
<dbReference type="RefSeq" id="WP_073604024.1">
    <property type="nucleotide sequence ID" value="NZ_FQXZ01000023.1"/>
</dbReference>
<keyword evidence="5" id="KW-0482">Metalloprotease</keyword>
<name>A0A1M5Z6W6_9VIBR</name>
<dbReference type="InterPro" id="IPR027417">
    <property type="entry name" value="P-loop_NTPase"/>
</dbReference>
<dbReference type="STRING" id="1216006.VA7868_02354"/>
<dbReference type="SUPFAM" id="SSF52540">
    <property type="entry name" value="P-loop containing nucleoside triphosphate hydrolases"/>
    <property type="match status" value="1"/>
</dbReference>
<evidence type="ECO:0000313" key="5">
    <source>
        <dbReference type="EMBL" id="SHI19838.1"/>
    </source>
</evidence>
<evidence type="ECO:0000256" key="3">
    <source>
        <dbReference type="ARBA" id="ARBA00022840"/>
    </source>
</evidence>
<dbReference type="GO" id="GO:0005524">
    <property type="term" value="F:ATP binding"/>
    <property type="evidence" value="ECO:0007669"/>
    <property type="project" value="UniProtKB-KW"/>
</dbReference>
<protein>
    <submittedName>
        <fullName evidence="5">ATP-dependent zinc metalloprotease FtsH</fullName>
        <ecNumber evidence="5">3.4.24.-</ecNumber>
    </submittedName>
</protein>
<evidence type="ECO:0000256" key="1">
    <source>
        <dbReference type="ARBA" id="ARBA00006914"/>
    </source>
</evidence>
<comment type="similarity">
    <text evidence="1">Belongs to the AAA ATPase family.</text>
</comment>
<accession>A0A1M5Z6W6</accession>
<dbReference type="InterPro" id="IPR050221">
    <property type="entry name" value="26S_Proteasome_ATPase"/>
</dbReference>
<dbReference type="PANTHER" id="PTHR23073">
    <property type="entry name" value="26S PROTEASOME REGULATORY SUBUNIT"/>
    <property type="match status" value="1"/>
</dbReference>
<keyword evidence="6" id="KW-1185">Reference proteome</keyword>
<dbReference type="Gene3D" id="3.40.50.300">
    <property type="entry name" value="P-loop containing nucleotide triphosphate hydrolases"/>
    <property type="match status" value="1"/>
</dbReference>
<evidence type="ECO:0000313" key="6">
    <source>
        <dbReference type="Proteomes" id="UP000184608"/>
    </source>
</evidence>
<feature type="domain" description="AAA+ ATPase" evidence="4">
    <location>
        <begin position="80"/>
        <end position="212"/>
    </location>
</feature>
<proteinExistence type="inferred from homology"/>
<dbReference type="OrthoDB" id="9809379at2"/>
<dbReference type="GO" id="GO:0008237">
    <property type="term" value="F:metallopeptidase activity"/>
    <property type="evidence" value="ECO:0007669"/>
    <property type="project" value="UniProtKB-KW"/>
</dbReference>
<evidence type="ECO:0000256" key="2">
    <source>
        <dbReference type="ARBA" id="ARBA00022741"/>
    </source>
</evidence>
<organism evidence="5 6">
    <name type="scientific">Vibrio aerogenes CECT 7868</name>
    <dbReference type="NCBI Taxonomy" id="1216006"/>
    <lineage>
        <taxon>Bacteria</taxon>
        <taxon>Pseudomonadati</taxon>
        <taxon>Pseudomonadota</taxon>
        <taxon>Gammaproteobacteria</taxon>
        <taxon>Vibrionales</taxon>
        <taxon>Vibrionaceae</taxon>
        <taxon>Vibrio</taxon>
    </lineage>
</organism>
<sequence length="305" mass="34124">MTTVLDSLIQQDSPLTTHAIQQACLQRMHGATQGLATFTLPRFTFSDMVLTADALAQAEELLARIRFHSQLAAQVPGRLSGTQALFWGPPGTGKSMAAEAIAGELCLPLYKVNLANVASKWIGETEKHLANLFDQAEKQKAVLLFDEADAIFARRSEVESSHDKNANMGVSYLLQRMETYQGVLLLSTNFKANIDDAFLRRFTAVIEFPLPDKLHRKKLWQHVWQGELQPADQIEMDYLIEHFDLSPSQIHNIAERACLFALMERTPQITQAQLGKSLQRELDKQSAGFIAAHHLAAWTERNVTS</sequence>
<dbReference type="SMART" id="SM00382">
    <property type="entry name" value="AAA"/>
    <property type="match status" value="1"/>
</dbReference>